<gene>
    <name evidence="1" type="primary">185</name>
    <name evidence="1" type="ORF">SEA_SPARKLEGODDESS_185</name>
</gene>
<organism evidence="1 2">
    <name type="scientific">Streptomyces phage SparkleGoddess</name>
    <dbReference type="NCBI Taxonomy" id="2283305"/>
    <lineage>
        <taxon>Viruses</taxon>
        <taxon>Duplodnaviria</taxon>
        <taxon>Heunggongvirae</taxon>
        <taxon>Uroviricota</taxon>
        <taxon>Caudoviricetes</taxon>
        <taxon>Stanwilliamsviridae</taxon>
        <taxon>Loccivirinae</taxon>
        <taxon>Gilsonvirus</taxon>
        <taxon>Gilsonvirus comrade</taxon>
    </lineage>
</organism>
<proteinExistence type="predicted"/>
<dbReference type="Proteomes" id="UP000259914">
    <property type="component" value="Segment"/>
</dbReference>
<dbReference type="EMBL" id="MH590589">
    <property type="protein sequence ID" value="AXH68866.1"/>
    <property type="molecule type" value="Genomic_DNA"/>
</dbReference>
<accession>A0A345ME85</accession>
<evidence type="ECO:0000313" key="1">
    <source>
        <dbReference type="EMBL" id="AXH68866.1"/>
    </source>
</evidence>
<reference evidence="1 2" key="1">
    <citation type="submission" date="2018-07" db="EMBL/GenBank/DDBJ databases">
        <authorList>
            <person name="Dixon J."/>
            <person name="Knudsen H.R."/>
            <person name="Rock W."/>
            <person name="Scott A.N."/>
            <person name="Walsdorf S.L."/>
            <person name="Layton S.R."/>
            <person name="Nayek S."/>
            <person name="Kim T."/>
            <person name="Hughes L.E."/>
            <person name="Garlena R.A."/>
            <person name="Russell D.A."/>
            <person name="Pope W.H."/>
            <person name="Jacobs-Sera D."/>
            <person name="Hatfull G.F."/>
        </authorList>
    </citation>
    <scope>NUCLEOTIDE SEQUENCE [LARGE SCALE GENOMIC DNA]</scope>
</reference>
<protein>
    <submittedName>
        <fullName evidence="1">Uncharacterized protein</fullName>
    </submittedName>
</protein>
<sequence length="173" mass="19232">MIQIGIRVRVLDNYSGGLGNTIGRTGKVLRASSEGLYLLDIKGSRKASWGDYTYERDVIVKADEIEPVSFDLKDAQGRKIELGDKVAYGPLGGGVTIGTVVDIDEREGRYGYKTTKFRLETNGKDYFNDGGDRTISGGNLKTYRWYEHSGRCVIIEKNPINADVFELRSVPMP</sequence>
<name>A0A345ME85_9CAUD</name>
<dbReference type="InterPro" id="IPR055629">
    <property type="entry name" value="DUF7205"/>
</dbReference>
<dbReference type="Pfam" id="PF23835">
    <property type="entry name" value="DUF7205"/>
    <property type="match status" value="1"/>
</dbReference>
<evidence type="ECO:0000313" key="2">
    <source>
        <dbReference type="Proteomes" id="UP000259914"/>
    </source>
</evidence>